<dbReference type="Proteomes" id="UP000807025">
    <property type="component" value="Unassembled WGS sequence"/>
</dbReference>
<dbReference type="AlphaFoldDB" id="A0A9P5ZW96"/>
<feature type="region of interest" description="Disordered" evidence="1">
    <location>
        <begin position="86"/>
        <end position="164"/>
    </location>
</feature>
<feature type="compositionally biased region" description="Polar residues" evidence="1">
    <location>
        <begin position="95"/>
        <end position="111"/>
    </location>
</feature>
<dbReference type="OrthoDB" id="432412at2759"/>
<accession>A0A9P5ZW96</accession>
<organism evidence="2 3">
    <name type="scientific">Pleurotus eryngii</name>
    <name type="common">Boletus of the steppes</name>
    <dbReference type="NCBI Taxonomy" id="5323"/>
    <lineage>
        <taxon>Eukaryota</taxon>
        <taxon>Fungi</taxon>
        <taxon>Dikarya</taxon>
        <taxon>Basidiomycota</taxon>
        <taxon>Agaricomycotina</taxon>
        <taxon>Agaricomycetes</taxon>
        <taxon>Agaricomycetidae</taxon>
        <taxon>Agaricales</taxon>
        <taxon>Pleurotineae</taxon>
        <taxon>Pleurotaceae</taxon>
        <taxon>Pleurotus</taxon>
    </lineage>
</organism>
<protein>
    <submittedName>
        <fullName evidence="2">Uncharacterized protein</fullName>
    </submittedName>
</protein>
<feature type="compositionally biased region" description="Low complexity" evidence="1">
    <location>
        <begin position="150"/>
        <end position="164"/>
    </location>
</feature>
<gene>
    <name evidence="2" type="ORF">BDN71DRAFT_1589591</name>
</gene>
<comment type="caution">
    <text evidence="2">The sequence shown here is derived from an EMBL/GenBank/DDBJ whole genome shotgun (WGS) entry which is preliminary data.</text>
</comment>
<dbReference type="EMBL" id="MU154560">
    <property type="protein sequence ID" value="KAF9495642.1"/>
    <property type="molecule type" value="Genomic_DNA"/>
</dbReference>
<reference evidence="2" key="1">
    <citation type="submission" date="2020-11" db="EMBL/GenBank/DDBJ databases">
        <authorList>
            <consortium name="DOE Joint Genome Institute"/>
            <person name="Ahrendt S."/>
            <person name="Riley R."/>
            <person name="Andreopoulos W."/>
            <person name="Labutti K."/>
            <person name="Pangilinan J."/>
            <person name="Ruiz-Duenas F.J."/>
            <person name="Barrasa J.M."/>
            <person name="Sanchez-Garcia M."/>
            <person name="Camarero S."/>
            <person name="Miyauchi S."/>
            <person name="Serrano A."/>
            <person name="Linde D."/>
            <person name="Babiker R."/>
            <person name="Drula E."/>
            <person name="Ayuso-Fernandez I."/>
            <person name="Pacheco R."/>
            <person name="Padilla G."/>
            <person name="Ferreira P."/>
            <person name="Barriuso J."/>
            <person name="Kellner H."/>
            <person name="Castanera R."/>
            <person name="Alfaro M."/>
            <person name="Ramirez L."/>
            <person name="Pisabarro A.G."/>
            <person name="Kuo A."/>
            <person name="Tritt A."/>
            <person name="Lipzen A."/>
            <person name="He G."/>
            <person name="Yan M."/>
            <person name="Ng V."/>
            <person name="Cullen D."/>
            <person name="Martin F."/>
            <person name="Rosso M.-N."/>
            <person name="Henrissat B."/>
            <person name="Hibbett D."/>
            <person name="Martinez A.T."/>
            <person name="Grigoriev I.V."/>
        </authorList>
    </citation>
    <scope>NUCLEOTIDE SEQUENCE</scope>
    <source>
        <strain evidence="2">ATCC 90797</strain>
    </source>
</reference>
<sequence length="256" mass="27689">MPDRASTQLNPQIEEIRLIKYALLPGEVLVFLDYYDSKLWFEVELPDAYPDDAATPLVSIKGEGITRHEQDTNNLYLNIVASPPKIKKKSEVEDQSTPSSGSNGVMGQWSASGPGPEDHRSGYLSSRRVPRLTNPALPNTPHHQTERRNLQQSSSPLSVSGSGSAEVGYPGVILCVRRAGRMRGSLWGNVKASGDAAACAGSALLWRRCLLVRAAKTRMRDGASYDMVQVLQALVMRATAEARDLLPAAIIPPGGG</sequence>
<keyword evidence="3" id="KW-1185">Reference proteome</keyword>
<name>A0A9P5ZW96_PLEER</name>
<evidence type="ECO:0000313" key="2">
    <source>
        <dbReference type="EMBL" id="KAF9495642.1"/>
    </source>
</evidence>
<proteinExistence type="predicted"/>
<evidence type="ECO:0000256" key="1">
    <source>
        <dbReference type="SAM" id="MobiDB-lite"/>
    </source>
</evidence>
<evidence type="ECO:0000313" key="3">
    <source>
        <dbReference type="Proteomes" id="UP000807025"/>
    </source>
</evidence>